<keyword evidence="2" id="KW-1185">Reference proteome</keyword>
<proteinExistence type="predicted"/>
<organism evidence="1 2">
    <name type="scientific">Halioglobus japonicus</name>
    <dbReference type="NCBI Taxonomy" id="930805"/>
    <lineage>
        <taxon>Bacteria</taxon>
        <taxon>Pseudomonadati</taxon>
        <taxon>Pseudomonadota</taxon>
        <taxon>Gammaproteobacteria</taxon>
        <taxon>Cellvibrionales</taxon>
        <taxon>Halieaceae</taxon>
        <taxon>Halioglobus</taxon>
    </lineage>
</organism>
<sequence length="250" mass="26930">MCCLTATGQTALADEDLAQKLANPIAAITSLPLQINLDDNLGPNDKGTRKTINFQPVIPFSLGDEASLVTRTIVPYIDQKDVIPGTSQSGFGDILFNAWYSKTTPDKVTWGVGPILRIPTWSDVSTDTWAGGATGIVLKVAGPWTMGALGNHIWDLESNPKVPTSASFVQPFVSYTTSSAFTYTLTSESTYDWKATEWTIPINLSVAKILPVGGVPINWVAGAGYWATSPDNGPEGWRLRFQLQVVIPKG</sequence>
<dbReference type="AlphaFoldDB" id="A0AAP8MDC0"/>
<protein>
    <recommendedName>
        <fullName evidence="3">Neuromedin U</fullName>
    </recommendedName>
</protein>
<evidence type="ECO:0000313" key="1">
    <source>
        <dbReference type="EMBL" id="PLW85700.1"/>
    </source>
</evidence>
<reference evidence="1 2" key="1">
    <citation type="submission" date="2018-01" db="EMBL/GenBank/DDBJ databases">
        <title>The draft genome sequence of Halioglobus japonicus S1-36.</title>
        <authorList>
            <person name="Du Z.-J."/>
            <person name="Shi M.-J."/>
        </authorList>
    </citation>
    <scope>NUCLEOTIDE SEQUENCE [LARGE SCALE GENOMIC DNA]</scope>
    <source>
        <strain evidence="1 2">S1-36</strain>
    </source>
</reference>
<name>A0AAP8MDC0_9GAMM</name>
<gene>
    <name evidence="1" type="ORF">C0029_13930</name>
</gene>
<dbReference type="KEGG" id="hja:BST95_05380"/>
<dbReference type="EMBL" id="PKUR01000003">
    <property type="protein sequence ID" value="PLW85700.1"/>
    <property type="molecule type" value="Genomic_DNA"/>
</dbReference>
<evidence type="ECO:0000313" key="2">
    <source>
        <dbReference type="Proteomes" id="UP000235162"/>
    </source>
</evidence>
<evidence type="ECO:0008006" key="3">
    <source>
        <dbReference type="Google" id="ProtNLM"/>
    </source>
</evidence>
<dbReference type="Proteomes" id="UP000235162">
    <property type="component" value="Unassembled WGS sequence"/>
</dbReference>
<comment type="caution">
    <text evidence="1">The sequence shown here is derived from an EMBL/GenBank/DDBJ whole genome shotgun (WGS) entry which is preliminary data.</text>
</comment>
<accession>A0AAP8MDC0</accession>